<keyword evidence="7" id="KW-1185">Reference proteome</keyword>
<keyword evidence="6" id="KW-0966">Cell projection</keyword>
<dbReference type="InterPro" id="IPR001444">
    <property type="entry name" value="Flag_bb_rod_N"/>
</dbReference>
<dbReference type="InterPro" id="IPR053967">
    <property type="entry name" value="LlgE_F_G-like_D1"/>
</dbReference>
<proteinExistence type="inferred from homology"/>
<dbReference type="Pfam" id="PF00460">
    <property type="entry name" value="Flg_bb_rod"/>
    <property type="match status" value="1"/>
</dbReference>
<evidence type="ECO:0000256" key="1">
    <source>
        <dbReference type="ARBA" id="ARBA00009677"/>
    </source>
</evidence>
<dbReference type="NCBIfam" id="TIGR03506">
    <property type="entry name" value="FlgEFG_subfam"/>
    <property type="match status" value="2"/>
</dbReference>
<evidence type="ECO:0000256" key="2">
    <source>
        <dbReference type="RuleBase" id="RU362116"/>
    </source>
</evidence>
<sequence>MMRSLWTAASGMKTQQATVDSIANNLSNVNTVGFKKERLEFKSLLYETMKNAGDIANGGSPVNLQVGHGVRTVASVKSFTQGTFERTEGPLDFAIEGDGFFALMDVNGNPIYTRDGSFKTSILDGELMLTSSTGRPVLGIDGEPIVFDETVVADKLSVDEQGIFSTIVDGDRVDLGLQLQVVQFQNSQGLKTIGGGFYEQTVASGIPIIEVDNEETEGSMVVQGALEASNVQAVEEMVKLIVAQRAYELSSKAIQSSDEMLQRANELKR</sequence>
<dbReference type="Proteomes" id="UP000279029">
    <property type="component" value="Chromosome"/>
</dbReference>
<evidence type="ECO:0000313" key="6">
    <source>
        <dbReference type="EMBL" id="VDN48521.1"/>
    </source>
</evidence>
<keyword evidence="2" id="KW-0975">Bacterial flagellum</keyword>
<keyword evidence="6" id="KW-0282">Flagellum</keyword>
<dbReference type="InterPro" id="IPR019776">
    <property type="entry name" value="Flagellar_basal_body_rod_CS"/>
</dbReference>
<dbReference type="GO" id="GO:0071978">
    <property type="term" value="P:bacterial-type flagellum-dependent swarming motility"/>
    <property type="evidence" value="ECO:0007669"/>
    <property type="project" value="TreeGrafter"/>
</dbReference>
<dbReference type="RefSeq" id="WP_125137641.1">
    <property type="nucleotide sequence ID" value="NZ_LR130778.1"/>
</dbReference>
<feature type="domain" description="Flagellar hook protein FlgE/F/G-like D1" evidence="5">
    <location>
        <begin position="94"/>
        <end position="164"/>
    </location>
</feature>
<dbReference type="OrthoDB" id="9804559at2"/>
<reference evidence="6 7" key="1">
    <citation type="submission" date="2018-09" db="EMBL/GenBank/DDBJ databases">
        <authorList>
            <person name="Postec A."/>
        </authorList>
    </citation>
    <scope>NUCLEOTIDE SEQUENCE [LARGE SCALE GENOMIC DNA]</scope>
    <source>
        <strain evidence="6">70B-A</strain>
    </source>
</reference>
<feature type="domain" description="Flagellar basal-body/hook protein C-terminal" evidence="4">
    <location>
        <begin position="222"/>
        <end position="267"/>
    </location>
</feature>
<name>A0A3P7PZF5_9FIRM</name>
<comment type="subcellular location">
    <subcellularLocation>
        <location evidence="2">Bacterial flagellum basal body</location>
    </subcellularLocation>
</comment>
<protein>
    <submittedName>
        <fullName evidence="6">Flagellar basal-body rod protein FlgG</fullName>
    </submittedName>
</protein>
<evidence type="ECO:0000313" key="7">
    <source>
        <dbReference type="Proteomes" id="UP000279029"/>
    </source>
</evidence>
<comment type="similarity">
    <text evidence="1 2">Belongs to the flagella basal body rod proteins family.</text>
</comment>
<organism evidence="6 7">
    <name type="scientific">Petrocella atlantisensis</name>
    <dbReference type="NCBI Taxonomy" id="2173034"/>
    <lineage>
        <taxon>Bacteria</taxon>
        <taxon>Bacillati</taxon>
        <taxon>Bacillota</taxon>
        <taxon>Clostridia</taxon>
        <taxon>Lachnospirales</taxon>
        <taxon>Vallitaleaceae</taxon>
        <taxon>Petrocella</taxon>
    </lineage>
</organism>
<dbReference type="PANTHER" id="PTHR30435:SF19">
    <property type="entry name" value="FLAGELLAR BASAL-BODY ROD PROTEIN FLGG"/>
    <property type="match status" value="1"/>
</dbReference>
<dbReference type="InterPro" id="IPR037925">
    <property type="entry name" value="FlgE/F/G-like"/>
</dbReference>
<feature type="domain" description="Flagellar basal body rod protein N-terminal" evidence="3">
    <location>
        <begin position="7"/>
        <end position="35"/>
    </location>
</feature>
<dbReference type="KEGG" id="cbar:PATL70BA_2619"/>
<dbReference type="Pfam" id="PF06429">
    <property type="entry name" value="Flg_bbr_C"/>
    <property type="match status" value="1"/>
</dbReference>
<evidence type="ECO:0000259" key="4">
    <source>
        <dbReference type="Pfam" id="PF06429"/>
    </source>
</evidence>
<evidence type="ECO:0000259" key="5">
    <source>
        <dbReference type="Pfam" id="PF22692"/>
    </source>
</evidence>
<keyword evidence="6" id="KW-0969">Cilium</keyword>
<evidence type="ECO:0000259" key="3">
    <source>
        <dbReference type="Pfam" id="PF00460"/>
    </source>
</evidence>
<dbReference type="EMBL" id="LR130778">
    <property type="protein sequence ID" value="VDN48521.1"/>
    <property type="molecule type" value="Genomic_DNA"/>
</dbReference>
<gene>
    <name evidence="6" type="primary">flgG</name>
    <name evidence="6" type="ORF">PATL70BA_2619</name>
</gene>
<dbReference type="InterPro" id="IPR010930">
    <property type="entry name" value="Flg_bb/hook_C_dom"/>
</dbReference>
<dbReference type="PANTHER" id="PTHR30435">
    <property type="entry name" value="FLAGELLAR PROTEIN"/>
    <property type="match status" value="1"/>
</dbReference>
<dbReference type="SUPFAM" id="SSF117143">
    <property type="entry name" value="Flagellar hook protein flgE"/>
    <property type="match status" value="1"/>
</dbReference>
<dbReference type="PROSITE" id="PS00588">
    <property type="entry name" value="FLAGELLA_BB_ROD"/>
    <property type="match status" value="1"/>
</dbReference>
<dbReference type="AlphaFoldDB" id="A0A3P7PZF5"/>
<dbReference type="Pfam" id="PF22692">
    <property type="entry name" value="LlgE_F_G_D1"/>
    <property type="match status" value="1"/>
</dbReference>
<dbReference type="GO" id="GO:0009425">
    <property type="term" value="C:bacterial-type flagellum basal body"/>
    <property type="evidence" value="ECO:0007669"/>
    <property type="project" value="UniProtKB-SubCell"/>
</dbReference>
<accession>A0A3P7PZF5</accession>
<dbReference type="InterPro" id="IPR020013">
    <property type="entry name" value="Flagellar_FlgE/F/G"/>
</dbReference>